<dbReference type="InterPro" id="IPR001584">
    <property type="entry name" value="Integrase_cat-core"/>
</dbReference>
<dbReference type="InterPro" id="IPR043502">
    <property type="entry name" value="DNA/RNA_pol_sf"/>
</dbReference>
<proteinExistence type="predicted"/>
<dbReference type="PANTHER" id="PTHR47331">
    <property type="entry name" value="PHD-TYPE DOMAIN-CONTAINING PROTEIN"/>
    <property type="match status" value="1"/>
</dbReference>
<dbReference type="Proteomes" id="UP000054495">
    <property type="component" value="Unassembled WGS sequence"/>
</dbReference>
<evidence type="ECO:0000256" key="1">
    <source>
        <dbReference type="SAM" id="MobiDB-lite"/>
    </source>
</evidence>
<dbReference type="InterPro" id="IPR008737">
    <property type="entry name" value="DUF1758"/>
</dbReference>
<dbReference type="GO" id="GO:0003676">
    <property type="term" value="F:nucleic acid binding"/>
    <property type="evidence" value="ECO:0007669"/>
    <property type="project" value="InterPro"/>
</dbReference>
<sequence length="2827" mass="322349">MADSQTIRRQIGKLSRQLPRHIGAVYDVLADYELTIENVQLNNIDSNDLPMLRKDCLNARSNLLITYTRLEQLHQNWISLIAANKEEEAVFSQFIDKYGDYRAALQDAVPILEKLDTILDAIEEEFKRRQLPLPGFIPTTPATSEAPSLDSQNPKLGQRNDISMPVPFPNEQVTLPHHHGTTTIDQSSRSLCNFVDASLLSKVDLPLFSGSILEFQEFWERFSTLIGNKPHIDDATKFSLLKSSLKGRALHCIQGLPITSANYHIAVDILKTHFDDRVTIRHVLFTKLASLPACDSAGKELQVLYNQMYALIRQFCTYEDDSKEYGLGAILLNKLPRHVRSRIYDKTNNQANLTPTALIQLLTDIVRKETTLREMEFQELDSSSRYTYHVIRNQPQMSRQKKITPSFQQKRCNLCSKMNHNSFNCQTYKTAQERIQVVKNNRLCFNCLSGNHLTKDCTSEKTCSHCSKRHHTSLCLKNSPRVFAPTTMEMQKLHAAKGDEHSDQNRKNRFHRQPQWRSGEPHGHAHFSEQLPLPSNPAEPSTTLHSTQVPHATSKPPLMCADVVLFNPDDESKEAHVTALLDTGASQSYITNDLIEQLQLQPSDPQRITMYTFGSEEPIAMEATNHEIGIRCTDNTTQLLHVQALPILTREIKYASIPDPKENNQCLVRRIATPKLLIGMDYLWDLVFHDQFSISYLPNGYRIFETRVGKIVADNTLRFDSSNDVIFTFSTSVANPARHSDLVELVERFWSNESLGIVDNPNESDDDKCLEDFNNSIKYNEQERRYSVKLPFKGNSSELPTNRDLAYSRFLSNLKALQKNPEYLKKYHEIFADQLKRGIIEEIDECRSVNISHYLAHHGVISESKKHTKVRCVFDGSAKKKGGMSINEILHKGPTLLPDLLGVLLRTRTMPILVSSDIEKAFLMVELQEQSRNYTRFFWLRDPTKPADSSNVVVYRFRRVLFGLICSPFLLAATIHYHLASTGTPLARKILRNIYVDNVFYGISSVDEGKQYYRDSKQLFQDAGMNIRDFVSNNQELNRFMEEQENSKVDEQCKILGVTWKTTTDEFEVHLPRHATETTWTKRRVLQQVASTYDPFGWISPVVLVGKIFIQKLWTQNVTWDESLPQHLLEEWMRIIDSWTLSSVTFPRLLIKNNAPDTKYDIHVFTDASQAAYSASSYLLQRINGHPKRTMFLVSKSRLAPKKPLMTIPKLELSGLLIGANLLRYLKVHLDIPVDRSFLWSDSRVALSWTQSDKDLPIFIRNRIRTIREKAQDAIFRHVPGSLNPADVASRGCTIDELVSNDLWWNGPSFLLEEENTWPCEKLDSDPDEHFTSAVCCTTQQASEVEPSRMTSVIESERFSKWSYILRTVVMILTFITRLSTKATQHFGATKTALRSRAEVILFRMAQIEDPPCSDLQRQLTLFKCRRTNLFRVRTRIRDSALPPETKEPILLPRKSNITELFILYIHERNHHCGTEQTLIELRKWVWVPKGRSTVKRVINNCCFLCKRTNVKPFKLPDFPPHPDYRVNTPNYPFENCGLDVMGPMKYKSKHGESKKCWILLTTCLNCRAIVVDIIRSLSSHAFLHSLRRFVAMNGCPKRIICDNAPAFKAFAQTQSDEPMNEEKSEDLLDYCATNKIQFKFIPAFSPWQGGVYERMIGIFKSAFTQATRNRTPLMDDLHTLAKESEAVCNSRPLTYVNEQKDFIPLRPIDFIRPTARLSSPRLLNEDDEWKPQYTTRDNLIKDWRFGLKLLETFWKRWQAEYLTCLRERHQISHPYPRIHSTDKPTHGEYVLIHDDNNQRGSWRMGQICGSSDGYQRSVQIRLPSGLIITRPINLVSRFEITPNTTNQEEDPPQNEPQERRTQTPTHHMITRSRARQQRLNLPLLISIMAILLPCAISTSSRCPEELTLDKKIIYATPCVAKGVAVAVYSQKNRKHICWFPVTCPNGEIRDSFHQSKDMRICGPKCECPKWSQFCSHYHNSRTQHSKASNIPSEFLHFTPEEVCSFDQSAKCSQRKKIGTFNQIELYDGTLLLVPKLQVSVKDFLSSDDFICINSEGKLVPARRPYRGTSMFCEKQQCSDDGDKFCMYDTPVALYDFSNTRSSDILIPIKAWGTTTREFYPHNSDADTRTVFILSKCSKGGVEIRSDREIDSIEACITSYCVFASHISTTSLFFPTELVVFKYTVKISAWQNGLRVHHSSMTCPSHPICEVLHCSLCVEKIYNTQCWTNLDILLIASTSFILLSFFWIFKPVIFLFKKTMKLLLRLLNFLFNFPRRNKRESKETNSSTTQLRTYTRHPRHHRSPRHPAVFIAVTILVYGAQRGNCCSDVISVVSATKSCSTINSTEICTFNEGATLTLQPLGQDVCLSLRNQKDEHIGLISLRVKSIHHICHQKIEFFTRDHELNSESSHRCYRAGSCQPDKCDNTKSSDTIPEFSWRASNNPGFTFCTASCQCLVCDGCFFCTPSCLFYRLYARATSNTIYTIFTCPVWELTVTAEVTLQLHTGSTTHAVTLRPGRTTRVNNIRLSLLGTISPQLPILTSAFITDGTKTAMTTRVQANVLTPQTPAQLQCASKADAITFLCQFSSRACSCSTGPYKATCTCPEGKMSKYLQQNTLPLVSKNVIIEKYDDTIAARTQVGSAINVQVNMENVKVASIQNQGTCTITASTVEGCYSCLVGAKITVVCYSTEEQTTADITCNKQHQIATCTKRGKLTELTFHFNSPEVSTSCSISCPGGQSSFHLSGLLDYVNDAQLQREIAVNSEMTIAQPSDTFTNVTHWISSFVNKFNLSNLKFLLVCCILALFSPCIVSMTSALRDNFRSAAKKQT</sequence>
<dbReference type="SMART" id="SM00343">
    <property type="entry name" value="ZnF_C2HC"/>
    <property type="match status" value="2"/>
</dbReference>
<dbReference type="InterPro" id="IPR041588">
    <property type="entry name" value="Integrase_H2C2"/>
</dbReference>
<keyword evidence="2" id="KW-0812">Transmembrane</keyword>
<dbReference type="Pfam" id="PF05585">
    <property type="entry name" value="DUF1758"/>
    <property type="match status" value="1"/>
</dbReference>
<dbReference type="Gene3D" id="3.30.420.10">
    <property type="entry name" value="Ribonuclease H-like superfamily/Ribonuclease H"/>
    <property type="match status" value="1"/>
</dbReference>
<protein>
    <recommendedName>
        <fullName evidence="3">Integrase catalytic domain-containing protein</fullName>
    </recommendedName>
</protein>
<dbReference type="InterPro" id="IPR036397">
    <property type="entry name" value="RNaseH_sf"/>
</dbReference>
<feature type="transmembrane region" description="Helical" evidence="2">
    <location>
        <begin position="2232"/>
        <end position="2256"/>
    </location>
</feature>
<dbReference type="Pfam" id="PF03564">
    <property type="entry name" value="DUF1759"/>
    <property type="match status" value="1"/>
</dbReference>
<dbReference type="Pfam" id="PF07245">
    <property type="entry name" value="Phlebovirus_G2"/>
    <property type="match status" value="1"/>
</dbReference>
<feature type="compositionally biased region" description="Polar residues" evidence="1">
    <location>
        <begin position="538"/>
        <end position="551"/>
    </location>
</feature>
<dbReference type="InterPro" id="IPR021109">
    <property type="entry name" value="Peptidase_aspartic_dom_sf"/>
</dbReference>
<dbReference type="EMBL" id="KE124917">
    <property type="protein sequence ID" value="EPB75047.1"/>
    <property type="molecule type" value="Genomic_DNA"/>
</dbReference>
<evidence type="ECO:0000313" key="5">
    <source>
        <dbReference type="Proteomes" id="UP000054495"/>
    </source>
</evidence>
<name>A0A0D6M565_9BILA</name>
<dbReference type="Gene3D" id="2.60.40.3770">
    <property type="match status" value="1"/>
</dbReference>
<organism evidence="4 5">
    <name type="scientific">Ancylostoma ceylanicum</name>
    <dbReference type="NCBI Taxonomy" id="53326"/>
    <lineage>
        <taxon>Eukaryota</taxon>
        <taxon>Metazoa</taxon>
        <taxon>Ecdysozoa</taxon>
        <taxon>Nematoda</taxon>
        <taxon>Chromadorea</taxon>
        <taxon>Rhabditida</taxon>
        <taxon>Rhabditina</taxon>
        <taxon>Rhabditomorpha</taxon>
        <taxon>Strongyloidea</taxon>
        <taxon>Ancylostomatidae</taxon>
        <taxon>Ancylostomatinae</taxon>
        <taxon>Ancylostoma</taxon>
    </lineage>
</organism>
<dbReference type="PROSITE" id="PS50994">
    <property type="entry name" value="INTEGRASE"/>
    <property type="match status" value="1"/>
</dbReference>
<feature type="region of interest" description="Disordered" evidence="1">
    <location>
        <begin position="2280"/>
        <end position="2302"/>
    </location>
</feature>
<dbReference type="InterPro" id="IPR001878">
    <property type="entry name" value="Znf_CCHC"/>
</dbReference>
<keyword evidence="5" id="KW-1185">Reference proteome</keyword>
<dbReference type="SUPFAM" id="SSF56672">
    <property type="entry name" value="DNA/RNA polymerases"/>
    <property type="match status" value="1"/>
</dbReference>
<evidence type="ECO:0000313" key="4">
    <source>
        <dbReference type="EMBL" id="EPB75047.1"/>
    </source>
</evidence>
<feature type="transmembrane region" description="Helical" evidence="2">
    <location>
        <begin position="2794"/>
        <end position="2815"/>
    </location>
</feature>
<dbReference type="PANTHER" id="PTHR47331:SF5">
    <property type="entry name" value="RIBONUCLEASE H"/>
    <property type="match status" value="1"/>
</dbReference>
<reference evidence="4 5" key="1">
    <citation type="submission" date="2013-05" db="EMBL/GenBank/DDBJ databases">
        <title>Draft genome of the parasitic nematode Anyclostoma ceylanicum.</title>
        <authorList>
            <person name="Mitreva M."/>
        </authorList>
    </citation>
    <scope>NUCLEOTIDE SEQUENCE [LARGE SCALE GENOMIC DNA]</scope>
</reference>
<dbReference type="Pfam" id="PF19019">
    <property type="entry name" value="Phlebo_G2_C"/>
    <property type="match status" value="1"/>
</dbReference>
<dbReference type="Gene3D" id="2.40.70.10">
    <property type="entry name" value="Acid Proteases"/>
    <property type="match status" value="1"/>
</dbReference>
<dbReference type="GO" id="GO:0042575">
    <property type="term" value="C:DNA polymerase complex"/>
    <property type="evidence" value="ECO:0007669"/>
    <property type="project" value="UniProtKB-ARBA"/>
</dbReference>
<dbReference type="GO" id="GO:0008270">
    <property type="term" value="F:zinc ion binding"/>
    <property type="evidence" value="ECO:0007669"/>
    <property type="project" value="InterPro"/>
</dbReference>
<dbReference type="Pfam" id="PF18701">
    <property type="entry name" value="DUF5641"/>
    <property type="match status" value="1"/>
</dbReference>
<dbReference type="InterPro" id="IPR005312">
    <property type="entry name" value="DUF1759"/>
</dbReference>
<dbReference type="SUPFAM" id="SSF53098">
    <property type="entry name" value="Ribonuclease H-like"/>
    <property type="match status" value="1"/>
</dbReference>
<keyword evidence="2" id="KW-1133">Transmembrane helix</keyword>
<dbReference type="Pfam" id="PF05380">
    <property type="entry name" value="Peptidase_A17"/>
    <property type="match status" value="1"/>
</dbReference>
<evidence type="ECO:0000259" key="3">
    <source>
        <dbReference type="PROSITE" id="PS50994"/>
    </source>
</evidence>
<feature type="domain" description="Integrase catalytic" evidence="3">
    <location>
        <begin position="1529"/>
        <end position="1716"/>
    </location>
</feature>
<dbReference type="InterPro" id="IPR009878">
    <property type="entry name" value="Phlebovirus_G2_fusion"/>
</dbReference>
<dbReference type="Gene3D" id="2.60.98.50">
    <property type="match status" value="1"/>
</dbReference>
<dbReference type="InterPro" id="IPR008042">
    <property type="entry name" value="Retrotrans_Pao"/>
</dbReference>
<feature type="compositionally biased region" description="Polar residues" evidence="1">
    <location>
        <begin position="2284"/>
        <end position="2293"/>
    </location>
</feature>
<dbReference type="InterPro" id="IPR012337">
    <property type="entry name" value="RNaseH-like_sf"/>
</dbReference>
<feature type="compositionally biased region" description="Basic and acidic residues" evidence="1">
    <location>
        <begin position="496"/>
        <end position="506"/>
    </location>
</feature>
<evidence type="ECO:0000256" key="2">
    <source>
        <dbReference type="SAM" id="Phobius"/>
    </source>
</evidence>
<accession>A0A0D6M565</accession>
<dbReference type="InterPro" id="IPR040676">
    <property type="entry name" value="DUF5641"/>
</dbReference>
<dbReference type="GO" id="GO:0015074">
    <property type="term" value="P:DNA integration"/>
    <property type="evidence" value="ECO:0007669"/>
    <property type="project" value="InterPro"/>
</dbReference>
<feature type="region of interest" description="Disordered" evidence="1">
    <location>
        <begin position="493"/>
        <end position="553"/>
    </location>
</feature>
<feature type="region of interest" description="Disordered" evidence="1">
    <location>
        <begin position="1844"/>
        <end position="1874"/>
    </location>
</feature>
<gene>
    <name evidence="4" type="ORF">ANCCEY_05867</name>
</gene>
<dbReference type="InterPro" id="IPR043603">
    <property type="entry name" value="Phlebo_G2_C"/>
</dbReference>
<keyword evidence="2" id="KW-0472">Membrane</keyword>
<dbReference type="Pfam" id="PF17921">
    <property type="entry name" value="Integrase_H2C2"/>
    <property type="match status" value="1"/>
</dbReference>